<organism evidence="1 2">
    <name type="scientific">Marinibactrum halimedae</name>
    <dbReference type="NCBI Taxonomy" id="1444977"/>
    <lineage>
        <taxon>Bacteria</taxon>
        <taxon>Pseudomonadati</taxon>
        <taxon>Pseudomonadota</taxon>
        <taxon>Gammaproteobacteria</taxon>
        <taxon>Cellvibrionales</taxon>
        <taxon>Cellvibrionaceae</taxon>
        <taxon>Marinibactrum</taxon>
    </lineage>
</organism>
<comment type="caution">
    <text evidence="1">The sequence shown here is derived from an EMBL/GenBank/DDBJ whole genome shotgun (WGS) entry which is preliminary data.</text>
</comment>
<gene>
    <name evidence="1" type="ORF">GCM10007877_07220</name>
</gene>
<dbReference type="RefSeq" id="WP_232592641.1">
    <property type="nucleotide sequence ID" value="NZ_BSPD01000021.1"/>
</dbReference>
<reference evidence="1 2" key="1">
    <citation type="journal article" date="2014" name="Int. J. Syst. Evol. Microbiol.">
        <title>Complete genome sequence of Corynebacterium casei LMG S-19264T (=DSM 44701T), isolated from a smear-ripened cheese.</title>
        <authorList>
            <consortium name="US DOE Joint Genome Institute (JGI-PGF)"/>
            <person name="Walter F."/>
            <person name="Albersmeier A."/>
            <person name="Kalinowski J."/>
            <person name="Ruckert C."/>
        </authorList>
    </citation>
    <scope>NUCLEOTIDE SEQUENCE [LARGE SCALE GENOMIC DNA]</scope>
    <source>
        <strain evidence="1 2">NBRC 110095</strain>
    </source>
</reference>
<sequence length="413" mass="45972">MGPGKNIDDEDRIAVDTRGNASVIELIGKMKGEQRRLRKETEAQLGELAALDRHKWIEMQQANAAVRVTTQHTKLKDLKAALQGEENTGGLRLSEDGREIRDEAGRAVAEVKTGNERFVPVETSGAEALHTVYQKLGTGKEYVKDARGEYVKRVVTRIDRITEEAADHLRQNPSHVVEVGTFSEFDKRELRDDGGELVGTAIRAKGRQGPDELRNRLVKGMKGVEHFDVETTGTGERGERDLERAAMVQNTSGGHPFNTAISTTASKHEILGNHGQPFSSVPGGAATDGRTVTLTTEIDLAKIPQEAILKGYDVAADPEGLETRRWEVKSTGPNERRVEQLKSKLVEKKYKKGETEESVKEMLKTELEKKPVIVTKTESAARTKNQYLWSGAKNKEVYIRHSLSRAIRRQRIH</sequence>
<keyword evidence="2" id="KW-1185">Reference proteome</keyword>
<protein>
    <submittedName>
        <fullName evidence="1">Uncharacterized protein</fullName>
    </submittedName>
</protein>
<dbReference type="AlphaFoldDB" id="A0AA37WKH8"/>
<proteinExistence type="predicted"/>
<name>A0AA37WKH8_9GAMM</name>
<dbReference type="EMBL" id="BSPD01000021">
    <property type="protein sequence ID" value="GLS25008.1"/>
    <property type="molecule type" value="Genomic_DNA"/>
</dbReference>
<accession>A0AA37WKH8</accession>
<evidence type="ECO:0000313" key="1">
    <source>
        <dbReference type="EMBL" id="GLS25008.1"/>
    </source>
</evidence>
<evidence type="ECO:0000313" key="2">
    <source>
        <dbReference type="Proteomes" id="UP001156870"/>
    </source>
</evidence>
<dbReference type="Proteomes" id="UP001156870">
    <property type="component" value="Unassembled WGS sequence"/>
</dbReference>